<dbReference type="EMBL" id="JABXYM010000001">
    <property type="protein sequence ID" value="MCR6097977.1"/>
    <property type="molecule type" value="Genomic_DNA"/>
</dbReference>
<dbReference type="FunFam" id="3.40.50.300:FF:001807">
    <property type="entry name" value="ABC transporter ATP-binding protein"/>
    <property type="match status" value="1"/>
</dbReference>
<feature type="coiled-coil region" evidence="3">
    <location>
        <begin position="569"/>
        <end position="616"/>
    </location>
</feature>
<feature type="domain" description="ABC transporter" evidence="4">
    <location>
        <begin position="335"/>
        <end position="549"/>
    </location>
</feature>
<proteinExistence type="predicted"/>
<evidence type="ECO:0000256" key="3">
    <source>
        <dbReference type="SAM" id="Coils"/>
    </source>
</evidence>
<organism evidence="5 6">
    <name type="scientific">Salipaludibacillus agaradhaerens</name>
    <name type="common">Bacillus agaradhaerens</name>
    <dbReference type="NCBI Taxonomy" id="76935"/>
    <lineage>
        <taxon>Bacteria</taxon>
        <taxon>Bacillati</taxon>
        <taxon>Bacillota</taxon>
        <taxon>Bacilli</taxon>
        <taxon>Bacillales</taxon>
        <taxon>Bacillaceae</taxon>
    </lineage>
</organism>
<accession>A0A9Q4B4Q5</accession>
<feature type="coiled-coil region" evidence="3">
    <location>
        <begin position="248"/>
        <end position="282"/>
    </location>
</feature>
<keyword evidence="2" id="KW-0067">ATP-binding</keyword>
<comment type="caution">
    <text evidence="5">The sequence shown here is derived from an EMBL/GenBank/DDBJ whole genome shotgun (WGS) entry which is preliminary data.</text>
</comment>
<dbReference type="PANTHER" id="PTHR42855:SF2">
    <property type="entry name" value="DRUG RESISTANCE ABC TRANSPORTER,ATP-BINDING PROTEIN"/>
    <property type="match status" value="1"/>
</dbReference>
<dbReference type="Proteomes" id="UP001057753">
    <property type="component" value="Unassembled WGS sequence"/>
</dbReference>
<evidence type="ECO:0000256" key="1">
    <source>
        <dbReference type="ARBA" id="ARBA00022741"/>
    </source>
</evidence>
<feature type="coiled-coil region" evidence="3">
    <location>
        <begin position="87"/>
        <end position="114"/>
    </location>
</feature>
<dbReference type="SMART" id="SM00382">
    <property type="entry name" value="AAA"/>
    <property type="match status" value="2"/>
</dbReference>
<evidence type="ECO:0000259" key="4">
    <source>
        <dbReference type="PROSITE" id="PS50893"/>
    </source>
</evidence>
<dbReference type="Pfam" id="PF12848">
    <property type="entry name" value="ABC_tran_Xtn"/>
    <property type="match status" value="1"/>
</dbReference>
<dbReference type="AlphaFoldDB" id="A0A9Q4B4Q5"/>
<dbReference type="NCBIfam" id="NF000355">
    <property type="entry name" value="ribo_prot_ABC_F"/>
    <property type="match status" value="1"/>
</dbReference>
<dbReference type="InterPro" id="IPR051309">
    <property type="entry name" value="ABCF_ATPase"/>
</dbReference>
<name>A0A9Q4B4Q5_SALAG</name>
<keyword evidence="3" id="KW-0175">Coiled coil</keyword>
<dbReference type="InterPro" id="IPR032781">
    <property type="entry name" value="ABC_tran_Xtn"/>
</dbReference>
<dbReference type="FunFam" id="3.40.50.300:FF:000011">
    <property type="entry name" value="Putative ABC transporter ATP-binding component"/>
    <property type="match status" value="1"/>
</dbReference>
<evidence type="ECO:0000256" key="2">
    <source>
        <dbReference type="ARBA" id="ARBA00022840"/>
    </source>
</evidence>
<dbReference type="PROSITE" id="PS50893">
    <property type="entry name" value="ABC_TRANSPORTER_2"/>
    <property type="match status" value="2"/>
</dbReference>
<dbReference type="CDD" id="cd03221">
    <property type="entry name" value="ABCF_EF-3"/>
    <property type="match status" value="2"/>
</dbReference>
<reference evidence="5" key="1">
    <citation type="submission" date="2020-06" db="EMBL/GenBank/DDBJ databases">
        <title>Insight into the genomes of haloalkaliphilic bacilli from Kenyan soda lakes.</title>
        <authorList>
            <person name="Mwirichia R."/>
            <person name="Villamizar G.C."/>
            <person name="Poehlein A."/>
            <person name="Mugweru J."/>
            <person name="Kipnyargis A."/>
            <person name="Kiplimo D."/>
            <person name="Orwa P."/>
            <person name="Daniel R."/>
        </authorList>
    </citation>
    <scope>NUCLEOTIDE SEQUENCE</scope>
    <source>
        <strain evidence="5">B1096_S55</strain>
    </source>
</reference>
<dbReference type="GO" id="GO:0005524">
    <property type="term" value="F:ATP binding"/>
    <property type="evidence" value="ECO:0007669"/>
    <property type="project" value="UniProtKB-KW"/>
</dbReference>
<gene>
    <name evidence="5" type="primary">abc-f</name>
    <name evidence="5" type="ORF">HXA33_15675</name>
</gene>
<evidence type="ECO:0000313" key="6">
    <source>
        <dbReference type="Proteomes" id="UP001057753"/>
    </source>
</evidence>
<dbReference type="Gene3D" id="3.40.50.300">
    <property type="entry name" value="P-loop containing nucleotide triphosphate hydrolases"/>
    <property type="match status" value="2"/>
</dbReference>
<feature type="domain" description="ABC transporter" evidence="4">
    <location>
        <begin position="4"/>
        <end position="259"/>
    </location>
</feature>
<dbReference type="SUPFAM" id="SSF52540">
    <property type="entry name" value="P-loop containing nucleoside triphosphate hydrolases"/>
    <property type="match status" value="2"/>
</dbReference>
<sequence>MIRCSGKNITQSFTGESILTNITFEIKAGERIGIVGRNGSGKTTLLRLLASDEAPTSGHIHWKKGTAIGYLAQIPHYPKEMTVREVLLTAFENLRMMEKELIELEKQMADERDEQALMKLASLYGEKQEHFSAVGGYEIESQLNKVAWGLHIMALLDTAFNSISGGEKTKVCLAVLLLKKPDLLLLDEPTNHLDLEAVEWLTGFLKGVDGTVVIVSHDRYFLDDTVTKIMDLEEGELTVYHTNYSRYVKEKEKRLLDEFQKYEQQQKKIKKMKEAIKRLRDWANRANPPNEGLHKRARNMERALQRMTKIARPPIDKKKMALHLEATHRSGTDVLVIDNLSKVFNTKTVLQNIALHLRYKERLVIIGNNGAGKSTLLHIILGLLTPDRGSVKIGSGVKIGYLAQHVFHDNDLQGKSVMEVYREVVAVSEEEARHHLARFLFFGYAVYKNISQLSGGEKMRLRLAQLMYQDINLLVLDEPTNHLDIESRDVLEEVLESFDGTVLAVSHDRYFINKLFDRVCWLNKGKLHVFEGDYEWAKRKMKDMEDVKKKEILSSSTPALVSQKTRRTVGEVEVALEQVESQLYALEEEMGSADEYQALEQKREALYIELASLEEDENEAVN</sequence>
<dbReference type="RefSeq" id="WP_257822347.1">
    <property type="nucleotide sequence ID" value="NZ_JABXYM010000001.1"/>
</dbReference>
<dbReference type="InterPro" id="IPR003593">
    <property type="entry name" value="AAA+_ATPase"/>
</dbReference>
<keyword evidence="1" id="KW-0547">Nucleotide-binding</keyword>
<dbReference type="PANTHER" id="PTHR42855">
    <property type="entry name" value="ABC TRANSPORTER ATP-BINDING SUBUNIT"/>
    <property type="match status" value="1"/>
</dbReference>
<keyword evidence="6" id="KW-1185">Reference proteome</keyword>
<dbReference type="InterPro" id="IPR003439">
    <property type="entry name" value="ABC_transporter-like_ATP-bd"/>
</dbReference>
<protein>
    <submittedName>
        <fullName evidence="5">ABC-F type ribosomal protection protein</fullName>
    </submittedName>
</protein>
<dbReference type="InterPro" id="IPR017871">
    <property type="entry name" value="ABC_transporter-like_CS"/>
</dbReference>
<dbReference type="PROSITE" id="PS00211">
    <property type="entry name" value="ABC_TRANSPORTER_1"/>
    <property type="match status" value="2"/>
</dbReference>
<dbReference type="InterPro" id="IPR027417">
    <property type="entry name" value="P-loop_NTPase"/>
</dbReference>
<dbReference type="Pfam" id="PF00005">
    <property type="entry name" value="ABC_tran"/>
    <property type="match status" value="2"/>
</dbReference>
<dbReference type="GO" id="GO:0016887">
    <property type="term" value="F:ATP hydrolysis activity"/>
    <property type="evidence" value="ECO:0007669"/>
    <property type="project" value="InterPro"/>
</dbReference>
<evidence type="ECO:0000313" key="5">
    <source>
        <dbReference type="EMBL" id="MCR6097977.1"/>
    </source>
</evidence>